<dbReference type="AlphaFoldDB" id="A0A5A7RDH9"/>
<evidence type="ECO:0000313" key="1">
    <source>
        <dbReference type="EMBL" id="GER55458.1"/>
    </source>
</evidence>
<dbReference type="EMBL" id="BKCP01011848">
    <property type="protein sequence ID" value="GER55458.1"/>
    <property type="molecule type" value="Genomic_DNA"/>
</dbReference>
<evidence type="ECO:0000313" key="2">
    <source>
        <dbReference type="Proteomes" id="UP000325081"/>
    </source>
</evidence>
<organism evidence="1 2">
    <name type="scientific">Striga asiatica</name>
    <name type="common">Asiatic witchweed</name>
    <name type="synonym">Buchnera asiatica</name>
    <dbReference type="NCBI Taxonomy" id="4170"/>
    <lineage>
        <taxon>Eukaryota</taxon>
        <taxon>Viridiplantae</taxon>
        <taxon>Streptophyta</taxon>
        <taxon>Embryophyta</taxon>
        <taxon>Tracheophyta</taxon>
        <taxon>Spermatophyta</taxon>
        <taxon>Magnoliopsida</taxon>
        <taxon>eudicotyledons</taxon>
        <taxon>Gunneridae</taxon>
        <taxon>Pentapetalae</taxon>
        <taxon>asterids</taxon>
        <taxon>lamiids</taxon>
        <taxon>Lamiales</taxon>
        <taxon>Orobanchaceae</taxon>
        <taxon>Buchnereae</taxon>
        <taxon>Striga</taxon>
    </lineage>
</organism>
<gene>
    <name evidence="1" type="ORF">STAS_33122</name>
</gene>
<protein>
    <submittedName>
        <fullName evidence="1">Centriolar coiled-coil protein of 110 kDa</fullName>
    </submittedName>
</protein>
<sequence>METEVQGSKNGQRVLEERKSTIEGLARAWVESLALVGCTRVLPGLAWHVWMLLDLLGRWGVGLRLLNHSCDTSGLRATAVARGVPRGVVRVTLGPRLRLARMLWVSAHHCRPSHARAPLLRVTCDIHCPRAGPPPAAAVAALVSQRLHGFDRGFFRVWLSFLNQAAKDSSIAPSACIGVIKLFNQSNVSSDGVAGASRNTKVHNGCSGECDNTTVNHTNESSIPQTLEAPNENLNLNAAEGSTGNLQETSVKAYCACCDLWILLLCMLVAVGN</sequence>
<keyword evidence="2" id="KW-1185">Reference proteome</keyword>
<proteinExistence type="predicted"/>
<reference evidence="2" key="1">
    <citation type="journal article" date="2019" name="Curr. Biol.">
        <title>Genome Sequence of Striga asiatica Provides Insight into the Evolution of Plant Parasitism.</title>
        <authorList>
            <person name="Yoshida S."/>
            <person name="Kim S."/>
            <person name="Wafula E.K."/>
            <person name="Tanskanen J."/>
            <person name="Kim Y.M."/>
            <person name="Honaas L."/>
            <person name="Yang Z."/>
            <person name="Spallek T."/>
            <person name="Conn C.E."/>
            <person name="Ichihashi Y."/>
            <person name="Cheong K."/>
            <person name="Cui S."/>
            <person name="Der J.P."/>
            <person name="Gundlach H."/>
            <person name="Jiao Y."/>
            <person name="Hori C."/>
            <person name="Ishida J.K."/>
            <person name="Kasahara H."/>
            <person name="Kiba T."/>
            <person name="Kim M.S."/>
            <person name="Koo N."/>
            <person name="Laohavisit A."/>
            <person name="Lee Y.H."/>
            <person name="Lumba S."/>
            <person name="McCourt P."/>
            <person name="Mortimer J.C."/>
            <person name="Mutuku J.M."/>
            <person name="Nomura T."/>
            <person name="Sasaki-Sekimoto Y."/>
            <person name="Seto Y."/>
            <person name="Wang Y."/>
            <person name="Wakatake T."/>
            <person name="Sakakibara H."/>
            <person name="Demura T."/>
            <person name="Yamaguchi S."/>
            <person name="Yoneyama K."/>
            <person name="Manabe R.I."/>
            <person name="Nelson D.C."/>
            <person name="Schulman A.H."/>
            <person name="Timko M.P."/>
            <person name="dePamphilis C.W."/>
            <person name="Choi D."/>
            <person name="Shirasu K."/>
        </authorList>
    </citation>
    <scope>NUCLEOTIDE SEQUENCE [LARGE SCALE GENOMIC DNA]</scope>
    <source>
        <strain evidence="2">cv. UVA1</strain>
    </source>
</reference>
<accession>A0A5A7RDH9</accession>
<name>A0A5A7RDH9_STRAF</name>
<comment type="caution">
    <text evidence="1">The sequence shown here is derived from an EMBL/GenBank/DDBJ whole genome shotgun (WGS) entry which is preliminary data.</text>
</comment>
<dbReference type="Proteomes" id="UP000325081">
    <property type="component" value="Unassembled WGS sequence"/>
</dbReference>